<sequence>MPNSVQKSSWRRQFKSHDKVKKRLMTGAEASERDANQREKAAEKEARLNAVTSATQAEAEEEEAAEDPFLCPPSTAPAAIQTSRAGRKRAPTMKALEAEKAPKRGTGRGRGRGPG</sequence>
<evidence type="ECO:0000313" key="3">
    <source>
        <dbReference type="Proteomes" id="UP000606974"/>
    </source>
</evidence>
<organism evidence="2 3">
    <name type="scientific">Endocarpon pusillum</name>
    <dbReference type="NCBI Taxonomy" id="364733"/>
    <lineage>
        <taxon>Eukaryota</taxon>
        <taxon>Fungi</taxon>
        <taxon>Dikarya</taxon>
        <taxon>Ascomycota</taxon>
        <taxon>Pezizomycotina</taxon>
        <taxon>Eurotiomycetes</taxon>
        <taxon>Chaetothyriomycetidae</taxon>
        <taxon>Verrucariales</taxon>
        <taxon>Verrucariaceae</taxon>
        <taxon>Endocarpon</taxon>
    </lineage>
</organism>
<feature type="compositionally biased region" description="Basic residues" evidence="1">
    <location>
        <begin position="103"/>
        <end position="115"/>
    </location>
</feature>
<proteinExistence type="predicted"/>
<gene>
    <name evidence="2" type="ORF">GJ744_007206</name>
</gene>
<comment type="caution">
    <text evidence="2">The sequence shown here is derived from an EMBL/GenBank/DDBJ whole genome shotgun (WGS) entry which is preliminary data.</text>
</comment>
<feature type="compositionally biased region" description="Basic and acidic residues" evidence="1">
    <location>
        <begin position="30"/>
        <end position="47"/>
    </location>
</feature>
<reference evidence="2" key="1">
    <citation type="submission" date="2020-02" db="EMBL/GenBank/DDBJ databases">
        <authorList>
            <person name="Palmer J.M."/>
        </authorList>
    </citation>
    <scope>NUCLEOTIDE SEQUENCE</scope>
    <source>
        <strain evidence="2">EPUS1.4</strain>
        <tissue evidence="2">Thallus</tissue>
    </source>
</reference>
<dbReference type="OrthoDB" id="4554128at2759"/>
<feature type="compositionally biased region" description="Basic residues" evidence="1">
    <location>
        <begin position="9"/>
        <end position="24"/>
    </location>
</feature>
<protein>
    <submittedName>
        <fullName evidence="2">Uncharacterized protein</fullName>
    </submittedName>
</protein>
<evidence type="ECO:0000256" key="1">
    <source>
        <dbReference type="SAM" id="MobiDB-lite"/>
    </source>
</evidence>
<dbReference type="Proteomes" id="UP000606974">
    <property type="component" value="Unassembled WGS sequence"/>
</dbReference>
<dbReference type="AlphaFoldDB" id="A0A8H7DZ54"/>
<feature type="region of interest" description="Disordered" evidence="1">
    <location>
        <begin position="1"/>
        <end position="115"/>
    </location>
</feature>
<keyword evidence="3" id="KW-1185">Reference proteome</keyword>
<evidence type="ECO:0000313" key="2">
    <source>
        <dbReference type="EMBL" id="KAF7502108.1"/>
    </source>
</evidence>
<name>A0A8H7DZ54_9EURO</name>
<accession>A0A8H7DZ54</accession>
<dbReference type="EMBL" id="JAACFV010000340">
    <property type="protein sequence ID" value="KAF7502108.1"/>
    <property type="molecule type" value="Genomic_DNA"/>
</dbReference>